<dbReference type="Gene3D" id="3.40.50.300">
    <property type="entry name" value="P-loop containing nucleotide triphosphate hydrolases"/>
    <property type="match status" value="1"/>
</dbReference>
<evidence type="ECO:0008006" key="3">
    <source>
        <dbReference type="Google" id="ProtNLM"/>
    </source>
</evidence>
<gene>
    <name evidence="1" type="ORF">NEF87_004825</name>
</gene>
<accession>A0ABY6HYF2</accession>
<name>A0ABY6HYF2_9ARCH</name>
<organism evidence="1 2">
    <name type="scientific">Candidatus Lokiarchaeum ossiferum</name>
    <dbReference type="NCBI Taxonomy" id="2951803"/>
    <lineage>
        <taxon>Archaea</taxon>
        <taxon>Promethearchaeati</taxon>
        <taxon>Promethearchaeota</taxon>
        <taxon>Promethearchaeia</taxon>
        <taxon>Promethearchaeales</taxon>
        <taxon>Promethearchaeaceae</taxon>
        <taxon>Candidatus Lokiarchaeum</taxon>
    </lineage>
</organism>
<dbReference type="SUPFAM" id="SSF52540">
    <property type="entry name" value="P-loop containing nucleoside triphosphate hydrolases"/>
    <property type="match status" value="1"/>
</dbReference>
<evidence type="ECO:0000313" key="1">
    <source>
        <dbReference type="EMBL" id="UYP48540.1"/>
    </source>
</evidence>
<evidence type="ECO:0000313" key="2">
    <source>
        <dbReference type="Proteomes" id="UP001208689"/>
    </source>
</evidence>
<sequence length="195" mass="22611">MVLIFLIGPPAVGKMAVGQALARLTGFKLFINHDTIELILKFFNYGTPSFKKLDYQFRMSIFEEVAKSDLSGLIFTYVTALDEQSREAEKVYLEEITHIFTSQNRKVYYVELEATLEERLRRNKRSSRLKAKPSKKNIPESEKRLIQMNNKYILNSSSENPFHFSQNFLKINNTNLSAEEVAQKIHNYFGLSNKT</sequence>
<reference evidence="1" key="1">
    <citation type="submission" date="2022-09" db="EMBL/GenBank/DDBJ databases">
        <title>Actin cytoskeleton and complex cell architecture in an #Asgard archaeon.</title>
        <authorList>
            <person name="Ponce Toledo R.I."/>
            <person name="Schleper C."/>
            <person name="Rodrigues Oliveira T."/>
            <person name="Wollweber F."/>
            <person name="Xu J."/>
            <person name="Rittmann S."/>
            <person name="Klingl A."/>
            <person name="Pilhofer M."/>
        </authorList>
    </citation>
    <scope>NUCLEOTIDE SEQUENCE</scope>
    <source>
        <strain evidence="1">B-35</strain>
    </source>
</reference>
<protein>
    <recommendedName>
        <fullName evidence="3">Shikimate kinase</fullName>
    </recommendedName>
</protein>
<dbReference type="Proteomes" id="UP001208689">
    <property type="component" value="Chromosome"/>
</dbReference>
<dbReference type="EMBL" id="CP104013">
    <property type="protein sequence ID" value="UYP48540.1"/>
    <property type="molecule type" value="Genomic_DNA"/>
</dbReference>
<dbReference type="InterPro" id="IPR027417">
    <property type="entry name" value="P-loop_NTPase"/>
</dbReference>
<keyword evidence="2" id="KW-1185">Reference proteome</keyword>
<proteinExistence type="predicted"/>